<protein>
    <submittedName>
        <fullName evidence="2">Uncharacterized protein</fullName>
    </submittedName>
</protein>
<dbReference type="EMBL" id="BTGU01000066">
    <property type="protein sequence ID" value="GMN56903.1"/>
    <property type="molecule type" value="Genomic_DNA"/>
</dbReference>
<dbReference type="EMBL" id="BTGU01000079">
    <property type="protein sequence ID" value="GMN58604.1"/>
    <property type="molecule type" value="Genomic_DNA"/>
</dbReference>
<evidence type="ECO:0000313" key="3">
    <source>
        <dbReference type="Proteomes" id="UP001187192"/>
    </source>
</evidence>
<accession>A0AA88DPQ2</accession>
<dbReference type="Proteomes" id="UP001187192">
    <property type="component" value="Unassembled WGS sequence"/>
</dbReference>
<evidence type="ECO:0000313" key="2">
    <source>
        <dbReference type="EMBL" id="GMN58604.1"/>
    </source>
</evidence>
<reference evidence="2" key="1">
    <citation type="submission" date="2023-07" db="EMBL/GenBank/DDBJ databases">
        <title>draft genome sequence of fig (Ficus carica).</title>
        <authorList>
            <person name="Takahashi T."/>
            <person name="Nishimura K."/>
        </authorList>
    </citation>
    <scope>NUCLEOTIDE SEQUENCE</scope>
</reference>
<name>A0AA88DPQ2_FICCA</name>
<comment type="caution">
    <text evidence="2">The sequence shown here is derived from an EMBL/GenBank/DDBJ whole genome shotgun (WGS) entry which is preliminary data.</text>
</comment>
<dbReference type="AlphaFoldDB" id="A0AA88DPQ2"/>
<keyword evidence="3" id="KW-1185">Reference proteome</keyword>
<gene>
    <name evidence="1" type="ORF">TIFTF001_026015</name>
    <name evidence="2" type="ORF">TIFTF001_027704</name>
</gene>
<sequence length="157" mass="18191">MSWQDFVAEFRMMYYNSEIWKNKKTLFHLKSSFSLSRNPHSFFPSTSRSLPLPSRLPPLPIFPPPPVLPPTTKASIALSRLSLSRHHASLRRATRASFPLLTPMNSHLLRSLHRRDHQMTQLSYLSRAIVFHDDKPCGVFIFTTKEVTEAIMSMIRK</sequence>
<evidence type="ECO:0000313" key="1">
    <source>
        <dbReference type="EMBL" id="GMN56903.1"/>
    </source>
</evidence>
<proteinExistence type="predicted"/>
<organism evidence="2 3">
    <name type="scientific">Ficus carica</name>
    <name type="common">Common fig</name>
    <dbReference type="NCBI Taxonomy" id="3494"/>
    <lineage>
        <taxon>Eukaryota</taxon>
        <taxon>Viridiplantae</taxon>
        <taxon>Streptophyta</taxon>
        <taxon>Embryophyta</taxon>
        <taxon>Tracheophyta</taxon>
        <taxon>Spermatophyta</taxon>
        <taxon>Magnoliopsida</taxon>
        <taxon>eudicotyledons</taxon>
        <taxon>Gunneridae</taxon>
        <taxon>Pentapetalae</taxon>
        <taxon>rosids</taxon>
        <taxon>fabids</taxon>
        <taxon>Rosales</taxon>
        <taxon>Moraceae</taxon>
        <taxon>Ficeae</taxon>
        <taxon>Ficus</taxon>
    </lineage>
</organism>